<accession>A0A3B1CM22</accession>
<evidence type="ECO:0000256" key="16">
    <source>
        <dbReference type="RuleBase" id="RU362132"/>
    </source>
</evidence>
<dbReference type="UniPathway" id="UPA00047">
    <property type="reaction ID" value="UER00055"/>
</dbReference>
<keyword evidence="9 20" id="KW-0808">Transferase</keyword>
<proteinExistence type="inferred from homology"/>
<comment type="cofactor">
    <cofactor evidence="1">
        <name>Mg(2+)</name>
        <dbReference type="ChEBI" id="CHEBI:18420"/>
    </cofactor>
</comment>
<dbReference type="GO" id="GO:0000287">
    <property type="term" value="F:magnesium ion binding"/>
    <property type="evidence" value="ECO:0007669"/>
    <property type="project" value="InterPro"/>
</dbReference>
<comment type="similarity">
    <text evidence="5 16">Belongs to the TPP enzyme family.</text>
</comment>
<dbReference type="GO" id="GO:0005948">
    <property type="term" value="C:acetolactate synthase complex"/>
    <property type="evidence" value="ECO:0007669"/>
    <property type="project" value="TreeGrafter"/>
</dbReference>
<feature type="domain" description="Thiamine pyrophosphate enzyme central" evidence="17">
    <location>
        <begin position="193"/>
        <end position="326"/>
    </location>
</feature>
<evidence type="ECO:0000256" key="7">
    <source>
        <dbReference type="ARBA" id="ARBA00022605"/>
    </source>
</evidence>
<evidence type="ECO:0000259" key="18">
    <source>
        <dbReference type="Pfam" id="PF02775"/>
    </source>
</evidence>
<dbReference type="Pfam" id="PF02775">
    <property type="entry name" value="TPP_enzyme_C"/>
    <property type="match status" value="1"/>
</dbReference>
<dbReference type="PANTHER" id="PTHR18968">
    <property type="entry name" value="THIAMINE PYROPHOSPHATE ENZYMES"/>
    <property type="match status" value="1"/>
</dbReference>
<feature type="domain" description="Thiamine pyrophosphate enzyme N-terminal TPP-binding" evidence="19">
    <location>
        <begin position="3"/>
        <end position="118"/>
    </location>
</feature>
<name>A0A3B1CM22_9ZZZZ</name>
<dbReference type="CDD" id="cd02015">
    <property type="entry name" value="TPP_AHAS"/>
    <property type="match status" value="1"/>
</dbReference>
<dbReference type="GO" id="GO:0009099">
    <property type="term" value="P:L-valine biosynthetic process"/>
    <property type="evidence" value="ECO:0007669"/>
    <property type="project" value="UniProtKB-UniPathway"/>
</dbReference>
<dbReference type="SUPFAM" id="SSF52518">
    <property type="entry name" value="Thiamin diphosphate-binding fold (THDP-binding)"/>
    <property type="match status" value="2"/>
</dbReference>
<evidence type="ECO:0000256" key="3">
    <source>
        <dbReference type="ARBA" id="ARBA00004974"/>
    </source>
</evidence>
<reference evidence="20" key="1">
    <citation type="submission" date="2018-06" db="EMBL/GenBank/DDBJ databases">
        <authorList>
            <person name="Zhirakovskaya E."/>
        </authorList>
    </citation>
    <scope>NUCLEOTIDE SEQUENCE</scope>
</reference>
<dbReference type="InterPro" id="IPR012000">
    <property type="entry name" value="Thiamin_PyroP_enz_cen_dom"/>
</dbReference>
<evidence type="ECO:0000256" key="14">
    <source>
        <dbReference type="ARBA" id="ARBA00023304"/>
    </source>
</evidence>
<dbReference type="InterPro" id="IPR011766">
    <property type="entry name" value="TPP_enzyme_TPP-bd"/>
</dbReference>
<dbReference type="SUPFAM" id="SSF52467">
    <property type="entry name" value="DHS-like NAD/FAD-binding domain"/>
    <property type="match status" value="1"/>
</dbReference>
<dbReference type="PROSITE" id="PS00187">
    <property type="entry name" value="TPP_ENZYMES"/>
    <property type="match status" value="1"/>
</dbReference>
<dbReference type="InterPro" id="IPR000399">
    <property type="entry name" value="TPP-bd_CS"/>
</dbReference>
<dbReference type="FunFam" id="3.40.50.1220:FF:000008">
    <property type="entry name" value="Acetolactate synthase"/>
    <property type="match status" value="1"/>
</dbReference>
<keyword evidence="8" id="KW-0285">Flavoprotein</keyword>
<evidence type="ECO:0000256" key="4">
    <source>
        <dbReference type="ARBA" id="ARBA00005025"/>
    </source>
</evidence>
<evidence type="ECO:0000256" key="8">
    <source>
        <dbReference type="ARBA" id="ARBA00022630"/>
    </source>
</evidence>
<dbReference type="GO" id="GO:0009097">
    <property type="term" value="P:isoleucine biosynthetic process"/>
    <property type="evidence" value="ECO:0007669"/>
    <property type="project" value="UniProtKB-UniPathway"/>
</dbReference>
<dbReference type="InterPro" id="IPR039368">
    <property type="entry name" value="AHAS_TPP"/>
</dbReference>
<keyword evidence="13 16" id="KW-0786">Thiamine pyrophosphate</keyword>
<dbReference type="AlphaFoldDB" id="A0A3B1CM22"/>
<sequence>MRMSGAEILIESLKREGVKHIFGYPGGVVLNIFDLLYENEDFQVILTRHEQGAVHAADGYARSTGKPGVALVTSGPGATNTVTGIATAYMDSVPLVVLTGQVSTDLIGNDAFQEADIVGITRPCTKHNYLVKDVKDLARTIREAFYIATTGRPGPVLIDIPKDVTVDKTAFKWPEQVSLRSYNPTYEGNKWMIKQAARTIQKAKKAVIIAGGGVILSNAARELKELVEFTEVPVTMTLMGLGDYPGAHELSLGMLGMHGTYYANKAIQESDLIVAVGIRFDDRVTGRVKDFAPHAKIIHIDIDPTSIRKNVRVDIPIVGDAKRILKVMLGILKEEGKGQWEPVRKAWLKQIDVWKKEHPLGYAYSDTVIKPQYVVEQLYELTKGNAIISTEVGQNQMWAAQFYKYDKPRTLLTSGGLGTMGYGFPAAMGAQVANPGKTIIDIAGDGSIQMNIQELATCVLYKLPVKVAILNNQYLGMVRQWQELFYGERYSSSHLDTVPDFVKVAEGYGAVGLRAEKPSEVVPVIKAALKVKDKPVFMDFVVDWKEKVFPMVPAGAAIDEMMLGEEAEEKKKKKLRAVK</sequence>
<keyword evidence="11" id="KW-0274">FAD</keyword>
<dbReference type="GO" id="GO:0003984">
    <property type="term" value="F:acetolactate synthase activity"/>
    <property type="evidence" value="ECO:0007669"/>
    <property type="project" value="UniProtKB-EC"/>
</dbReference>
<evidence type="ECO:0000256" key="15">
    <source>
        <dbReference type="ARBA" id="ARBA00048670"/>
    </source>
</evidence>
<dbReference type="GO" id="GO:0050660">
    <property type="term" value="F:flavin adenine dinucleotide binding"/>
    <property type="evidence" value="ECO:0007669"/>
    <property type="project" value="InterPro"/>
</dbReference>
<organism evidence="20">
    <name type="scientific">hydrothermal vent metagenome</name>
    <dbReference type="NCBI Taxonomy" id="652676"/>
    <lineage>
        <taxon>unclassified sequences</taxon>
        <taxon>metagenomes</taxon>
        <taxon>ecological metagenomes</taxon>
    </lineage>
</organism>
<evidence type="ECO:0000256" key="2">
    <source>
        <dbReference type="ARBA" id="ARBA00001964"/>
    </source>
</evidence>
<keyword evidence="10" id="KW-0479">Metal-binding</keyword>
<evidence type="ECO:0000256" key="1">
    <source>
        <dbReference type="ARBA" id="ARBA00001946"/>
    </source>
</evidence>
<dbReference type="Gene3D" id="3.40.50.1220">
    <property type="entry name" value="TPP-binding domain"/>
    <property type="match status" value="1"/>
</dbReference>
<keyword evidence="7" id="KW-0028">Amino-acid biosynthesis</keyword>
<evidence type="ECO:0000256" key="13">
    <source>
        <dbReference type="ARBA" id="ARBA00023052"/>
    </source>
</evidence>
<dbReference type="FunFam" id="3.40.50.970:FF:000007">
    <property type="entry name" value="Acetolactate synthase"/>
    <property type="match status" value="1"/>
</dbReference>
<dbReference type="EMBL" id="UOGH01000201">
    <property type="protein sequence ID" value="VAX31209.1"/>
    <property type="molecule type" value="Genomic_DNA"/>
</dbReference>
<protein>
    <recommendedName>
        <fullName evidence="6">acetolactate synthase</fullName>
        <ecNumber evidence="6">2.2.1.6</ecNumber>
    </recommendedName>
</protein>
<dbReference type="FunFam" id="3.40.50.970:FF:000016">
    <property type="entry name" value="Acetolactate synthase"/>
    <property type="match status" value="1"/>
</dbReference>
<evidence type="ECO:0000259" key="19">
    <source>
        <dbReference type="Pfam" id="PF02776"/>
    </source>
</evidence>
<evidence type="ECO:0000259" key="17">
    <source>
        <dbReference type="Pfam" id="PF00205"/>
    </source>
</evidence>
<dbReference type="EC" id="2.2.1.6" evidence="6"/>
<dbReference type="InterPro" id="IPR029061">
    <property type="entry name" value="THDP-binding"/>
</dbReference>
<comment type="catalytic activity">
    <reaction evidence="15">
        <text>2 pyruvate + H(+) = (2S)-2-acetolactate + CO2</text>
        <dbReference type="Rhea" id="RHEA:25249"/>
        <dbReference type="ChEBI" id="CHEBI:15361"/>
        <dbReference type="ChEBI" id="CHEBI:15378"/>
        <dbReference type="ChEBI" id="CHEBI:16526"/>
        <dbReference type="ChEBI" id="CHEBI:58476"/>
        <dbReference type="EC" id="2.2.1.6"/>
    </reaction>
</comment>
<dbReference type="InterPro" id="IPR012001">
    <property type="entry name" value="Thiamin_PyroP_enz_TPP-bd_dom"/>
</dbReference>
<feature type="domain" description="Thiamine pyrophosphate enzyme TPP-binding" evidence="18">
    <location>
        <begin position="392"/>
        <end position="539"/>
    </location>
</feature>
<comment type="pathway">
    <text evidence="3">Amino-acid biosynthesis; L-isoleucine biosynthesis; L-isoleucine from 2-oxobutanoate: step 1/4.</text>
</comment>
<dbReference type="InterPro" id="IPR045229">
    <property type="entry name" value="TPP_enz"/>
</dbReference>
<dbReference type="InterPro" id="IPR029035">
    <property type="entry name" value="DHS-like_NAD/FAD-binding_dom"/>
</dbReference>
<dbReference type="Pfam" id="PF02776">
    <property type="entry name" value="TPP_enzyme_N"/>
    <property type="match status" value="1"/>
</dbReference>
<comment type="cofactor">
    <cofactor evidence="2">
        <name>thiamine diphosphate</name>
        <dbReference type="ChEBI" id="CHEBI:58937"/>
    </cofactor>
</comment>
<comment type="pathway">
    <text evidence="4">Amino-acid biosynthesis; L-valine biosynthesis; L-valine from pyruvate: step 1/4.</text>
</comment>
<dbReference type="CDD" id="cd07035">
    <property type="entry name" value="TPP_PYR_POX_like"/>
    <property type="match status" value="1"/>
</dbReference>
<keyword evidence="12" id="KW-0460">Magnesium</keyword>
<gene>
    <name evidence="20" type="ORF">MNBD_NITROSPIRAE02-1712</name>
</gene>
<dbReference type="Pfam" id="PF00205">
    <property type="entry name" value="TPP_enzyme_M"/>
    <property type="match status" value="1"/>
</dbReference>
<dbReference type="UniPathway" id="UPA00049">
    <property type="reaction ID" value="UER00059"/>
</dbReference>
<evidence type="ECO:0000256" key="5">
    <source>
        <dbReference type="ARBA" id="ARBA00007812"/>
    </source>
</evidence>
<dbReference type="GO" id="GO:0030976">
    <property type="term" value="F:thiamine pyrophosphate binding"/>
    <property type="evidence" value="ECO:0007669"/>
    <property type="project" value="InterPro"/>
</dbReference>
<dbReference type="Gene3D" id="3.40.50.970">
    <property type="match status" value="2"/>
</dbReference>
<dbReference type="NCBIfam" id="TIGR00118">
    <property type="entry name" value="acolac_lg"/>
    <property type="match status" value="1"/>
</dbReference>
<evidence type="ECO:0000256" key="10">
    <source>
        <dbReference type="ARBA" id="ARBA00022723"/>
    </source>
</evidence>
<evidence type="ECO:0000256" key="11">
    <source>
        <dbReference type="ARBA" id="ARBA00022827"/>
    </source>
</evidence>
<evidence type="ECO:0000256" key="6">
    <source>
        <dbReference type="ARBA" id="ARBA00013145"/>
    </source>
</evidence>
<dbReference type="PANTHER" id="PTHR18968:SF13">
    <property type="entry name" value="ACETOLACTATE SYNTHASE CATALYTIC SUBUNIT, MITOCHONDRIAL"/>
    <property type="match status" value="1"/>
</dbReference>
<dbReference type="InterPro" id="IPR012846">
    <property type="entry name" value="Acetolactate_synth_lsu"/>
</dbReference>
<evidence type="ECO:0000256" key="12">
    <source>
        <dbReference type="ARBA" id="ARBA00022842"/>
    </source>
</evidence>
<evidence type="ECO:0000313" key="20">
    <source>
        <dbReference type="EMBL" id="VAX31209.1"/>
    </source>
</evidence>
<keyword evidence="14" id="KW-0100">Branched-chain amino acid biosynthesis</keyword>
<evidence type="ECO:0000256" key="9">
    <source>
        <dbReference type="ARBA" id="ARBA00022679"/>
    </source>
</evidence>